<feature type="domain" description="Pyridoxamine 5'-phosphate oxidase N-terminal" evidence="1">
    <location>
        <begin position="14"/>
        <end position="133"/>
    </location>
</feature>
<evidence type="ECO:0000259" key="1">
    <source>
        <dbReference type="Pfam" id="PF01243"/>
    </source>
</evidence>
<dbReference type="EC" id="1.-.-.-" evidence="2"/>
<keyword evidence="3" id="KW-1185">Reference proteome</keyword>
<protein>
    <submittedName>
        <fullName evidence="2">Pyridoxamine 5'-phosphate oxidase family protein</fullName>
        <ecNumber evidence="2">1.-.-.-</ecNumber>
        <ecNumber evidence="2">1.4.3.5</ecNumber>
    </submittedName>
</protein>
<proteinExistence type="predicted"/>
<dbReference type="GO" id="GO:0004733">
    <property type="term" value="F:pyridoxamine phosphate oxidase activity"/>
    <property type="evidence" value="ECO:0007669"/>
    <property type="project" value="UniProtKB-EC"/>
</dbReference>
<dbReference type="RefSeq" id="WP_309307798.1">
    <property type="nucleotide sequence ID" value="NZ_CP133594.1"/>
</dbReference>
<dbReference type="EC" id="1.4.3.5" evidence="2"/>
<dbReference type="Pfam" id="PF01243">
    <property type="entry name" value="PNPOx_N"/>
    <property type="match status" value="1"/>
</dbReference>
<dbReference type="KEGG" id="mmav:RE476_11620"/>
<dbReference type="InterPro" id="IPR012349">
    <property type="entry name" value="Split_barrel_FMN-bd"/>
</dbReference>
<gene>
    <name evidence="2" type="ORF">RE476_11620</name>
</gene>
<dbReference type="EMBL" id="CP133594">
    <property type="protein sequence ID" value="WMW22005.1"/>
    <property type="molecule type" value="Genomic_DNA"/>
</dbReference>
<organism evidence="2 3">
    <name type="scientific">Methanolobus mangrovi</name>
    <dbReference type="NCBI Taxonomy" id="3072977"/>
    <lineage>
        <taxon>Archaea</taxon>
        <taxon>Methanobacteriati</taxon>
        <taxon>Methanobacteriota</taxon>
        <taxon>Stenosarchaea group</taxon>
        <taxon>Methanomicrobia</taxon>
        <taxon>Methanosarcinales</taxon>
        <taxon>Methanosarcinaceae</taxon>
        <taxon>Methanolobus</taxon>
    </lineage>
</organism>
<dbReference type="InterPro" id="IPR011576">
    <property type="entry name" value="Pyridox_Oxase_N"/>
</dbReference>
<reference evidence="2" key="1">
    <citation type="submission" date="2023-08" db="EMBL/GenBank/DDBJ databases">
        <title>Methanolobus mangrovi sp. nov. and Methanolobus sediminis sp. nov, two novel methylotrophic methanogens isolated from mangrove sediments in China.</title>
        <authorList>
            <person name="Zhou J."/>
        </authorList>
    </citation>
    <scope>NUCLEOTIDE SEQUENCE</scope>
    <source>
        <strain evidence="2">FTZ2</strain>
    </source>
</reference>
<name>A0AA51UF16_9EURY</name>
<evidence type="ECO:0000313" key="2">
    <source>
        <dbReference type="EMBL" id="WMW22005.1"/>
    </source>
</evidence>
<dbReference type="AlphaFoldDB" id="A0AA51UF16"/>
<keyword evidence="2" id="KW-0560">Oxidoreductase</keyword>
<dbReference type="Gene3D" id="2.30.110.10">
    <property type="entry name" value="Electron Transport, Fmn-binding Protein, Chain A"/>
    <property type="match status" value="1"/>
</dbReference>
<accession>A0AA51UF16</accession>
<dbReference type="GeneID" id="84230799"/>
<sequence>MKLTGVGNIVQIEGTCKEVLDKTEWVAIATCGESGPHLVATWGGYMRALKTEDSGILIIPAGYYNITEENLKKNPQVELLIASQKVQGTNTLGQGCCISGKGEVQTSGKYADLAKSKFSWARGALVITIEKINTQL</sequence>
<dbReference type="Proteomes" id="UP001183006">
    <property type="component" value="Chromosome"/>
</dbReference>
<dbReference type="SUPFAM" id="SSF50475">
    <property type="entry name" value="FMN-binding split barrel"/>
    <property type="match status" value="1"/>
</dbReference>
<evidence type="ECO:0000313" key="3">
    <source>
        <dbReference type="Proteomes" id="UP001183006"/>
    </source>
</evidence>